<sequence length="426" mass="49812">MRTYREWRGLNKIWWGAGTIVFFLFLIGIGMNAYRTEMYDRMLFGILEENGISEEQMQNIVAQLTEAGGRWTKGEKEKAEERGEIYLQQSGYAKTRDVIRQADLGKKLCWGVGLWIVVVLSGYFLIQSWKKKMEKQLEMLTERMERNERNVSEEDVYEEDSLFSEMESQIRMIENRGNWQVACAKKEKEGMGELLENMAHQLKTPVSVAQLYLEVLLRKETDVVKRQKLEVCVARMEELTELITALLKEGKMQAGKIQMEKKEQYLDIAIEHAWNRVRILAEERDIQCQFFGEKEICFAYNLRWMTEAFENLLKNCILHGKACSVLEVWVQKRKGVLQIQIRQKGNHVTEEEKRHLFERFYCAKDSEHRGGSGIGLHLAKMIIAQHHGTISLENTEEGVCFQICFPVFDRQYFDHSLSSDCKVCDL</sequence>
<organism evidence="11 12">
    <name type="scientific">Faecalimonas umbilicata</name>
    <dbReference type="NCBI Taxonomy" id="1912855"/>
    <lineage>
        <taxon>Bacteria</taxon>
        <taxon>Bacillati</taxon>
        <taxon>Bacillota</taxon>
        <taxon>Clostridia</taxon>
        <taxon>Lachnospirales</taxon>
        <taxon>Lachnospiraceae</taxon>
        <taxon>Faecalimonas</taxon>
    </lineage>
</organism>
<dbReference type="SUPFAM" id="SSF55874">
    <property type="entry name" value="ATPase domain of HSP90 chaperone/DNA topoisomerase II/histidine kinase"/>
    <property type="match status" value="1"/>
</dbReference>
<keyword evidence="5" id="KW-0808">Transferase</keyword>
<feature type="transmembrane region" description="Helical" evidence="8">
    <location>
        <begin position="108"/>
        <end position="126"/>
    </location>
</feature>
<dbReference type="PANTHER" id="PTHR45453:SF1">
    <property type="entry name" value="PHOSPHATE REGULON SENSOR PROTEIN PHOR"/>
    <property type="match status" value="1"/>
</dbReference>
<dbReference type="Pfam" id="PF02518">
    <property type="entry name" value="HATPase_c"/>
    <property type="match status" value="1"/>
</dbReference>
<dbReference type="Proteomes" id="UP000702954">
    <property type="component" value="Unassembled WGS sequence"/>
</dbReference>
<evidence type="ECO:0000256" key="2">
    <source>
        <dbReference type="ARBA" id="ARBA00004370"/>
    </source>
</evidence>
<dbReference type="GO" id="GO:0005886">
    <property type="term" value="C:plasma membrane"/>
    <property type="evidence" value="ECO:0007669"/>
    <property type="project" value="TreeGrafter"/>
</dbReference>
<comment type="catalytic activity">
    <reaction evidence="1">
        <text>ATP + protein L-histidine = ADP + protein N-phospho-L-histidine.</text>
        <dbReference type="EC" id="2.7.13.3"/>
    </reaction>
</comment>
<dbReference type="SMART" id="SM00387">
    <property type="entry name" value="HATPase_c"/>
    <property type="match status" value="1"/>
</dbReference>
<gene>
    <name evidence="11" type="ORF">EDD74_11018</name>
    <name evidence="10" type="ORF">FAEUMB_04400</name>
</gene>
<evidence type="ECO:0000256" key="4">
    <source>
        <dbReference type="ARBA" id="ARBA00022553"/>
    </source>
</evidence>
<dbReference type="PRINTS" id="PR00344">
    <property type="entry name" value="BCTRLSENSOR"/>
</dbReference>
<evidence type="ECO:0000256" key="7">
    <source>
        <dbReference type="ARBA" id="ARBA00023012"/>
    </source>
</evidence>
<dbReference type="GO" id="GO:0016036">
    <property type="term" value="P:cellular response to phosphate starvation"/>
    <property type="evidence" value="ECO:0007669"/>
    <property type="project" value="TreeGrafter"/>
</dbReference>
<dbReference type="EC" id="2.7.13.3" evidence="3"/>
<dbReference type="PROSITE" id="PS50109">
    <property type="entry name" value="HIS_KIN"/>
    <property type="match status" value="1"/>
</dbReference>
<dbReference type="GO" id="GO:0004721">
    <property type="term" value="F:phosphoprotein phosphatase activity"/>
    <property type="evidence" value="ECO:0007669"/>
    <property type="project" value="TreeGrafter"/>
</dbReference>
<dbReference type="InterPro" id="IPR003661">
    <property type="entry name" value="HisK_dim/P_dom"/>
</dbReference>
<evidence type="ECO:0000256" key="3">
    <source>
        <dbReference type="ARBA" id="ARBA00012438"/>
    </source>
</evidence>
<dbReference type="InterPro" id="IPR050351">
    <property type="entry name" value="BphY/WalK/GraS-like"/>
</dbReference>
<keyword evidence="7" id="KW-0902">Two-component regulatory system</keyword>
<dbReference type="Gene3D" id="1.10.287.130">
    <property type="match status" value="1"/>
</dbReference>
<dbReference type="AlphaFoldDB" id="A0A4R3JNP3"/>
<evidence type="ECO:0000313" key="13">
    <source>
        <dbReference type="Proteomes" id="UP000702954"/>
    </source>
</evidence>
<reference evidence="10 13" key="1">
    <citation type="journal article" date="2018" name="Int. J. Syst. Evol. Microbiol.">
        <title>Draft Genome Sequence of Faecalimonas umbilicata JCM 30896T, an Acetate-Producing Bacterium Isolated from Human Feces.</title>
        <authorList>
            <person name="Sakamoto M."/>
            <person name="Ikeyama N."/>
            <person name="Yuki M."/>
            <person name="Ohkuma M."/>
        </authorList>
    </citation>
    <scope>NUCLEOTIDE SEQUENCE [LARGE SCALE GENOMIC DNA]</scope>
    <source>
        <strain evidence="10 13">EGH7</strain>
    </source>
</reference>
<accession>A0A4R3JNP3</accession>
<evidence type="ECO:0000256" key="6">
    <source>
        <dbReference type="ARBA" id="ARBA00022777"/>
    </source>
</evidence>
<keyword evidence="8" id="KW-1133">Transmembrane helix</keyword>
<evidence type="ECO:0000313" key="10">
    <source>
        <dbReference type="EMBL" id="GBU03899.1"/>
    </source>
</evidence>
<name>A0A4R3JNP3_9FIRM</name>
<dbReference type="InterPro" id="IPR004358">
    <property type="entry name" value="Sig_transdc_His_kin-like_C"/>
</dbReference>
<keyword evidence="8" id="KW-0472">Membrane</keyword>
<dbReference type="InterPro" id="IPR003594">
    <property type="entry name" value="HATPase_dom"/>
</dbReference>
<evidence type="ECO:0000259" key="9">
    <source>
        <dbReference type="PROSITE" id="PS50109"/>
    </source>
</evidence>
<evidence type="ECO:0000313" key="12">
    <source>
        <dbReference type="Proteomes" id="UP000294613"/>
    </source>
</evidence>
<evidence type="ECO:0000256" key="8">
    <source>
        <dbReference type="SAM" id="Phobius"/>
    </source>
</evidence>
<dbReference type="EMBL" id="BHEO01000002">
    <property type="protein sequence ID" value="GBU03899.1"/>
    <property type="molecule type" value="Genomic_DNA"/>
</dbReference>
<comment type="caution">
    <text evidence="11">The sequence shown here is derived from an EMBL/GenBank/DDBJ whole genome shotgun (WGS) entry which is preliminary data.</text>
</comment>
<evidence type="ECO:0000313" key="11">
    <source>
        <dbReference type="EMBL" id="TCS68193.1"/>
    </source>
</evidence>
<dbReference type="InterPro" id="IPR036097">
    <property type="entry name" value="HisK_dim/P_sf"/>
</dbReference>
<dbReference type="RefSeq" id="WP_116441072.1">
    <property type="nucleotide sequence ID" value="NZ_BHEO01000002.1"/>
</dbReference>
<dbReference type="CDD" id="cd00082">
    <property type="entry name" value="HisKA"/>
    <property type="match status" value="1"/>
</dbReference>
<dbReference type="GO" id="GO:0000155">
    <property type="term" value="F:phosphorelay sensor kinase activity"/>
    <property type="evidence" value="ECO:0007669"/>
    <property type="project" value="InterPro"/>
</dbReference>
<comment type="subcellular location">
    <subcellularLocation>
        <location evidence="2">Membrane</location>
    </subcellularLocation>
</comment>
<dbReference type="InterPro" id="IPR036890">
    <property type="entry name" value="HATPase_C_sf"/>
</dbReference>
<dbReference type="EMBL" id="SLZV01000010">
    <property type="protein sequence ID" value="TCS68193.1"/>
    <property type="molecule type" value="Genomic_DNA"/>
</dbReference>
<dbReference type="SMART" id="SM00388">
    <property type="entry name" value="HisKA"/>
    <property type="match status" value="1"/>
</dbReference>
<protein>
    <recommendedName>
        <fullName evidence="3">histidine kinase</fullName>
        <ecNumber evidence="3">2.7.13.3</ecNumber>
    </recommendedName>
</protein>
<evidence type="ECO:0000256" key="5">
    <source>
        <dbReference type="ARBA" id="ARBA00022679"/>
    </source>
</evidence>
<feature type="domain" description="Histidine kinase" evidence="9">
    <location>
        <begin position="197"/>
        <end position="409"/>
    </location>
</feature>
<dbReference type="Proteomes" id="UP000294613">
    <property type="component" value="Unassembled WGS sequence"/>
</dbReference>
<keyword evidence="13" id="KW-1185">Reference proteome</keyword>
<keyword evidence="4" id="KW-0597">Phosphoprotein</keyword>
<feature type="transmembrane region" description="Helical" evidence="8">
    <location>
        <begin position="13"/>
        <end position="34"/>
    </location>
</feature>
<proteinExistence type="predicted"/>
<reference evidence="11 12" key="2">
    <citation type="submission" date="2019-03" db="EMBL/GenBank/DDBJ databases">
        <title>Genomic Encyclopedia of Type Strains, Phase IV (KMG-IV): sequencing the most valuable type-strain genomes for metagenomic binning, comparative biology and taxonomic classification.</title>
        <authorList>
            <person name="Goeker M."/>
        </authorList>
    </citation>
    <scope>NUCLEOTIDE SEQUENCE [LARGE SCALE GENOMIC DNA]</scope>
    <source>
        <strain evidence="11 12">DSM 103426</strain>
    </source>
</reference>
<keyword evidence="6 11" id="KW-0418">Kinase</keyword>
<dbReference type="InterPro" id="IPR005467">
    <property type="entry name" value="His_kinase_dom"/>
</dbReference>
<keyword evidence="8" id="KW-0812">Transmembrane</keyword>
<evidence type="ECO:0000256" key="1">
    <source>
        <dbReference type="ARBA" id="ARBA00000085"/>
    </source>
</evidence>
<dbReference type="PANTHER" id="PTHR45453">
    <property type="entry name" value="PHOSPHATE REGULON SENSOR PROTEIN PHOR"/>
    <property type="match status" value="1"/>
</dbReference>
<dbReference type="SUPFAM" id="SSF47384">
    <property type="entry name" value="Homodimeric domain of signal transducing histidine kinase"/>
    <property type="match status" value="1"/>
</dbReference>
<dbReference type="Pfam" id="PF00512">
    <property type="entry name" value="HisKA"/>
    <property type="match status" value="1"/>
</dbReference>
<dbReference type="Gene3D" id="3.30.565.10">
    <property type="entry name" value="Histidine kinase-like ATPase, C-terminal domain"/>
    <property type="match status" value="1"/>
</dbReference>